<reference evidence="1" key="1">
    <citation type="submission" date="2021-10" db="EMBL/GenBank/DDBJ databases">
        <title>Psilocybe cubensis genome.</title>
        <authorList>
            <person name="Mckernan K.J."/>
            <person name="Crawford S."/>
            <person name="Trippe A."/>
            <person name="Kane L.T."/>
            <person name="Mclaughlin S."/>
        </authorList>
    </citation>
    <scope>NUCLEOTIDE SEQUENCE</scope>
    <source>
        <strain evidence="1">MGC-MH-2018</strain>
    </source>
</reference>
<evidence type="ECO:0000313" key="1">
    <source>
        <dbReference type="EMBL" id="KAH9480871.1"/>
    </source>
</evidence>
<keyword evidence="2" id="KW-1185">Reference proteome</keyword>
<evidence type="ECO:0000313" key="2">
    <source>
        <dbReference type="Proteomes" id="UP000664032"/>
    </source>
</evidence>
<name>A0ACB8GZ62_PSICU</name>
<comment type="caution">
    <text evidence="1">The sequence shown here is derived from an EMBL/GenBank/DDBJ whole genome shotgun (WGS) entry which is preliminary data.</text>
</comment>
<dbReference type="Proteomes" id="UP000664032">
    <property type="component" value="Unassembled WGS sequence"/>
</dbReference>
<protein>
    <submittedName>
        <fullName evidence="1">Uncharacterized protein</fullName>
    </submittedName>
</protein>
<dbReference type="EMBL" id="JAFIQS020000006">
    <property type="protein sequence ID" value="KAH9480871.1"/>
    <property type="molecule type" value="Genomic_DNA"/>
</dbReference>
<sequence>MSGYSIHSVRYGSPLKLRQYLHNVLLLCTRFRCRFVQTHLVFQVFGDHAFCGRLEGMSKNAILIFFIVYVNGFILVQD</sequence>
<accession>A0ACB8GZ62</accession>
<proteinExistence type="predicted"/>
<organism evidence="1 2">
    <name type="scientific">Psilocybe cubensis</name>
    <name type="common">Psychedelic mushroom</name>
    <name type="synonym">Stropharia cubensis</name>
    <dbReference type="NCBI Taxonomy" id="181762"/>
    <lineage>
        <taxon>Eukaryota</taxon>
        <taxon>Fungi</taxon>
        <taxon>Dikarya</taxon>
        <taxon>Basidiomycota</taxon>
        <taxon>Agaricomycotina</taxon>
        <taxon>Agaricomycetes</taxon>
        <taxon>Agaricomycetidae</taxon>
        <taxon>Agaricales</taxon>
        <taxon>Agaricineae</taxon>
        <taxon>Strophariaceae</taxon>
        <taxon>Psilocybe</taxon>
    </lineage>
</organism>
<gene>
    <name evidence="1" type="ORF">JR316_0007473</name>
</gene>